<evidence type="ECO:0000256" key="15">
    <source>
        <dbReference type="ARBA" id="ARBA00023136"/>
    </source>
</evidence>
<dbReference type="InterPro" id="IPR003594">
    <property type="entry name" value="HATPase_dom"/>
</dbReference>
<dbReference type="SUPFAM" id="SSF55781">
    <property type="entry name" value="GAF domain-like"/>
    <property type="match status" value="1"/>
</dbReference>
<accession>A0A643FFS2</accession>
<evidence type="ECO:0000256" key="2">
    <source>
        <dbReference type="ARBA" id="ARBA00004651"/>
    </source>
</evidence>
<dbReference type="SUPFAM" id="SSF158472">
    <property type="entry name" value="HAMP domain-like"/>
    <property type="match status" value="1"/>
</dbReference>
<comment type="caution">
    <text evidence="28">The sequence shown here is derived from an EMBL/GenBank/DDBJ whole genome shotgun (WGS) entry which is preliminary data.</text>
</comment>
<keyword evidence="4" id="KW-1003">Cell membrane</keyword>
<comment type="function">
    <text evidence="16">Member of the two-component regulatory system BvgS/BvgA. Phosphorylates BvgA via a four-step phosphorelay in response to environmental signals.</text>
</comment>
<proteinExistence type="predicted"/>
<dbReference type="InterPro" id="IPR036641">
    <property type="entry name" value="HPT_dom_sf"/>
</dbReference>
<keyword evidence="22" id="KW-0175">Coiled coil</keyword>
<keyword evidence="13" id="KW-0902">Two-component regulatory system</keyword>
<dbReference type="Gene3D" id="6.10.340.10">
    <property type="match status" value="1"/>
</dbReference>
<dbReference type="PROSITE" id="PS50110">
    <property type="entry name" value="RESPONSE_REGULATORY"/>
    <property type="match status" value="2"/>
</dbReference>
<feature type="coiled-coil region" evidence="22">
    <location>
        <begin position="536"/>
        <end position="563"/>
    </location>
</feature>
<keyword evidence="29" id="KW-1185">Reference proteome</keyword>
<dbReference type="Proteomes" id="UP000430120">
    <property type="component" value="Unassembled WGS sequence"/>
</dbReference>
<sequence length="1248" mass="134088">MPRPDRVNPPPMHRLRLRARVFLLLSGIFLLAGALLSWHLWLDQRQRLQFAETDLMVQARLIATRGDALVGRADALLDSLMANPTLAPAAPRAACQTLMAELLKQERDYDQIGLALPNGDKGCAAVVSNRAINFADRGWFRGALEKPGLVVGDMTISRTLGRPTITLSKALRNQAGDVLAVYYLGLNLDWLGRTLAVTQQNDLNVSLLDERGVFIARYPDAEHWTGSKVQSAEVRRALTAREAGTLAVPNRLGQPRLVAHVPFLLTNTGNQYQVLLSVAADKVEGPVRRQSLTALITLVAVLSGTLLLVQGALDRWFLAPLRALSDLADRLRAGDREARSGLAHGPDEVGRLAAALDQSAAAIADRETRLEHANRALRMLSAGNRTLLGWHDEASLLDQMCRAIVEAGGFRLAWIGYAQADGPIRLMASCSTEPGLLDGLQVARDGADADQGPLGRTLRQGRLQVWTERDTGDEDAAWAEDALARGCRSSITLPVLLDGQALGVLTIGAAEADFFDPGVIDVLVEASRDLALGIRVARAEVERRQATEQLRLHRDRLEELVSDRTAALAVAKEAAEVANRAKSAFLANMSHEIRTPMNAILGLTHLLARDLSDGVQRERLRKVDQAAQHLLQVINDILDLSKIEAGKMQIEHIEFSRDVLMSGALAMVGEQARAKGLELVLDTDHLPGRMRSDPQRLAQALINLLANAVKFTERGWVRLAGTLLAEDGDRLLLKFEVSDSGVGIAPERQDALFQAFEQADASTTRRYGGTGLGLALTRKIAGLMGGEAGMSSRPGEGSCFWFTAWVERSQPVADAPADALLAEVRTRRALVVDDLPVSLSALSDSLSVLGLQVEARADPQAALQLVQAEAAAGRGFDLLVLDWQMAPLDGPATLRAMRELLGDQTPPAILATAFNEEGLLQQAQAAGFDRVLVKPVTPSDLMDAMASLLHAPHRPAPAAARPAEDGSAEAALRQRHGGRRILLAEDNPINQEVACELLRAVDLQVEVVGDGRQAVQSALAHPPALVLMDMQMPEMDGLTATREIRARLGPALPILAMTANAFDDDRAACLAAGMDDHIGKPVDPTLLYAKLLQWLPPAAPTGPASRAPAPGSIPAPAPARPLAQRLADVAELSVSSALHNMGDDEARLERLLRVFVRTYGDPAKGFSPDPTADAPARWRTTAHSLRGACASIGADALAREIQAFEQALSRDTPAALPQWADTAQALQQRLTALVQALQPVLAPEGAAA</sequence>
<dbReference type="InterPro" id="IPR001789">
    <property type="entry name" value="Sig_transdc_resp-reg_receiver"/>
</dbReference>
<evidence type="ECO:0000313" key="29">
    <source>
        <dbReference type="Proteomes" id="UP000430120"/>
    </source>
</evidence>
<dbReference type="InterPro" id="IPR029016">
    <property type="entry name" value="GAF-like_dom_sf"/>
</dbReference>
<dbReference type="SMART" id="SM00448">
    <property type="entry name" value="REC"/>
    <property type="match status" value="2"/>
</dbReference>
<dbReference type="Pfam" id="PF02518">
    <property type="entry name" value="HATPase_c"/>
    <property type="match status" value="1"/>
</dbReference>
<evidence type="ECO:0000256" key="22">
    <source>
        <dbReference type="SAM" id="Coils"/>
    </source>
</evidence>
<dbReference type="CDD" id="cd17546">
    <property type="entry name" value="REC_hyHK_CKI1_RcsC-like"/>
    <property type="match status" value="2"/>
</dbReference>
<dbReference type="OrthoDB" id="9176737at2"/>
<dbReference type="EMBL" id="VZPB01000004">
    <property type="protein sequence ID" value="KAB0584685.1"/>
    <property type="molecule type" value="Genomic_DNA"/>
</dbReference>
<keyword evidence="6" id="KW-0808">Transferase</keyword>
<evidence type="ECO:0000256" key="12">
    <source>
        <dbReference type="ARBA" id="ARBA00022989"/>
    </source>
</evidence>
<keyword evidence="5 21" id="KW-0597">Phosphoprotein</keyword>
<dbReference type="SUPFAM" id="SSF47384">
    <property type="entry name" value="Homodimeric domain of signal transducing histidine kinase"/>
    <property type="match status" value="1"/>
</dbReference>
<dbReference type="CDD" id="cd12914">
    <property type="entry name" value="PDC1_DGC_like"/>
    <property type="match status" value="1"/>
</dbReference>
<dbReference type="SMART" id="SM00387">
    <property type="entry name" value="HATPase_c"/>
    <property type="match status" value="1"/>
</dbReference>
<dbReference type="InterPro" id="IPR036890">
    <property type="entry name" value="HATPase_C_sf"/>
</dbReference>
<reference evidence="28 29" key="1">
    <citation type="submission" date="2019-09" db="EMBL/GenBank/DDBJ databases">
        <title>Draft genome sequences of 48 bacterial type strains from the CCUG.</title>
        <authorList>
            <person name="Tunovic T."/>
            <person name="Pineiro-Iglesias B."/>
            <person name="Unosson C."/>
            <person name="Inganas E."/>
            <person name="Ohlen M."/>
            <person name="Cardew S."/>
            <person name="Jensie-Markopoulos S."/>
            <person name="Salva-Serra F."/>
            <person name="Jaen-Luchoro D."/>
            <person name="Karlsson R."/>
            <person name="Svensson-Stadler L."/>
            <person name="Chun J."/>
            <person name="Moore E."/>
        </authorList>
    </citation>
    <scope>NUCLEOTIDE SEQUENCE [LARGE SCALE GENOMIC DNA]</scope>
    <source>
        <strain evidence="28 29">CCUG 30977</strain>
    </source>
</reference>
<keyword evidence="9" id="KW-0547">Nucleotide-binding</keyword>
<comment type="subunit">
    <text evidence="17">At low DSF concentrations, interacts with RpfF.</text>
</comment>
<dbReference type="PRINTS" id="PR00344">
    <property type="entry name" value="BCTRLSENSOR"/>
</dbReference>
<dbReference type="Pfam" id="PF00672">
    <property type="entry name" value="HAMP"/>
    <property type="match status" value="1"/>
</dbReference>
<dbReference type="GO" id="GO:0000155">
    <property type="term" value="F:phosphorelay sensor kinase activity"/>
    <property type="evidence" value="ECO:0007669"/>
    <property type="project" value="InterPro"/>
</dbReference>
<dbReference type="InterPro" id="IPR036097">
    <property type="entry name" value="HisK_dim/P_sf"/>
</dbReference>
<organism evidence="28 29">
    <name type="scientific">Ideonella dechloratans</name>
    <dbReference type="NCBI Taxonomy" id="36863"/>
    <lineage>
        <taxon>Bacteria</taxon>
        <taxon>Pseudomonadati</taxon>
        <taxon>Pseudomonadota</taxon>
        <taxon>Betaproteobacteria</taxon>
        <taxon>Burkholderiales</taxon>
        <taxon>Sphaerotilaceae</taxon>
        <taxon>Ideonella</taxon>
    </lineage>
</organism>
<dbReference type="GO" id="GO:0005524">
    <property type="term" value="F:ATP binding"/>
    <property type="evidence" value="ECO:0007669"/>
    <property type="project" value="UniProtKB-KW"/>
</dbReference>
<feature type="domain" description="Histidine kinase" evidence="24">
    <location>
        <begin position="588"/>
        <end position="808"/>
    </location>
</feature>
<evidence type="ECO:0000256" key="6">
    <source>
        <dbReference type="ARBA" id="ARBA00022679"/>
    </source>
</evidence>
<feature type="domain" description="HPt" evidence="27">
    <location>
        <begin position="1144"/>
        <end position="1240"/>
    </location>
</feature>
<feature type="domain" description="Response regulatory" evidence="25">
    <location>
        <begin position="980"/>
        <end position="1095"/>
    </location>
</feature>
<dbReference type="Gene3D" id="3.30.565.10">
    <property type="entry name" value="Histidine kinase-like ATPase, C-terminal domain"/>
    <property type="match status" value="1"/>
</dbReference>
<feature type="domain" description="Response regulatory" evidence="25">
    <location>
        <begin position="828"/>
        <end position="949"/>
    </location>
</feature>
<evidence type="ECO:0000256" key="11">
    <source>
        <dbReference type="ARBA" id="ARBA00022840"/>
    </source>
</evidence>
<evidence type="ECO:0000259" key="25">
    <source>
        <dbReference type="PROSITE" id="PS50110"/>
    </source>
</evidence>
<evidence type="ECO:0000256" key="20">
    <source>
        <dbReference type="PROSITE-ProRule" id="PRU00110"/>
    </source>
</evidence>
<evidence type="ECO:0000256" key="7">
    <source>
        <dbReference type="ARBA" id="ARBA00022692"/>
    </source>
</evidence>
<dbReference type="AlphaFoldDB" id="A0A643FFS2"/>
<dbReference type="Pfam" id="PF00512">
    <property type="entry name" value="HisKA"/>
    <property type="match status" value="1"/>
</dbReference>
<dbReference type="PROSITE" id="PS50885">
    <property type="entry name" value="HAMP"/>
    <property type="match status" value="1"/>
</dbReference>
<evidence type="ECO:0000256" key="1">
    <source>
        <dbReference type="ARBA" id="ARBA00000085"/>
    </source>
</evidence>
<dbReference type="Gene3D" id="3.30.450.20">
    <property type="entry name" value="PAS domain"/>
    <property type="match status" value="1"/>
</dbReference>
<feature type="modified residue" description="4-aspartylphosphate" evidence="21">
    <location>
        <position position="1029"/>
    </location>
</feature>
<dbReference type="Gene3D" id="1.20.120.160">
    <property type="entry name" value="HPT domain"/>
    <property type="match status" value="1"/>
</dbReference>
<dbReference type="SMART" id="SM00388">
    <property type="entry name" value="HisKA"/>
    <property type="match status" value="1"/>
</dbReference>
<keyword evidence="12 23" id="KW-1133">Transmembrane helix</keyword>
<dbReference type="GO" id="GO:0005886">
    <property type="term" value="C:plasma membrane"/>
    <property type="evidence" value="ECO:0007669"/>
    <property type="project" value="UniProtKB-SubCell"/>
</dbReference>
<dbReference type="FunFam" id="3.30.565.10:FF:000010">
    <property type="entry name" value="Sensor histidine kinase RcsC"/>
    <property type="match status" value="1"/>
</dbReference>
<evidence type="ECO:0000256" key="21">
    <source>
        <dbReference type="PROSITE-ProRule" id="PRU00169"/>
    </source>
</evidence>
<dbReference type="InterPro" id="IPR003018">
    <property type="entry name" value="GAF"/>
</dbReference>
<dbReference type="PANTHER" id="PTHR45339">
    <property type="entry name" value="HYBRID SIGNAL TRANSDUCTION HISTIDINE KINASE J"/>
    <property type="match status" value="1"/>
</dbReference>
<dbReference type="PROSITE" id="PS50894">
    <property type="entry name" value="HPT"/>
    <property type="match status" value="1"/>
</dbReference>
<dbReference type="InterPro" id="IPR003661">
    <property type="entry name" value="HisK_dim/P_dom"/>
</dbReference>
<evidence type="ECO:0000256" key="17">
    <source>
        <dbReference type="ARBA" id="ARBA00064003"/>
    </source>
</evidence>
<name>A0A643FFS2_IDEDE</name>
<evidence type="ECO:0000256" key="8">
    <source>
        <dbReference type="ARBA" id="ARBA00022729"/>
    </source>
</evidence>
<dbReference type="SUPFAM" id="SSF55874">
    <property type="entry name" value="ATPase domain of HSP90 chaperone/DNA topoisomerase II/histidine kinase"/>
    <property type="match status" value="1"/>
</dbReference>
<dbReference type="Pfam" id="PF01627">
    <property type="entry name" value="Hpt"/>
    <property type="match status" value="1"/>
</dbReference>
<comment type="subcellular location">
    <subcellularLocation>
        <location evidence="2">Cell membrane</location>
        <topology evidence="2">Multi-pass membrane protein</topology>
    </subcellularLocation>
</comment>
<evidence type="ECO:0000313" key="28">
    <source>
        <dbReference type="EMBL" id="KAB0584685.1"/>
    </source>
</evidence>
<feature type="modified residue" description="Phosphohistidine" evidence="20">
    <location>
        <position position="1183"/>
    </location>
</feature>
<dbReference type="Gene3D" id="1.10.287.130">
    <property type="match status" value="1"/>
</dbReference>
<feature type="transmembrane region" description="Helical" evidence="23">
    <location>
        <begin position="21"/>
        <end position="41"/>
    </location>
</feature>
<dbReference type="FunFam" id="1.10.287.130:FF:000002">
    <property type="entry name" value="Two-component osmosensing histidine kinase"/>
    <property type="match status" value="1"/>
</dbReference>
<dbReference type="InterPro" id="IPR008207">
    <property type="entry name" value="Sig_transdc_His_kin_Hpt_dom"/>
</dbReference>
<evidence type="ECO:0000256" key="13">
    <source>
        <dbReference type="ARBA" id="ARBA00023012"/>
    </source>
</evidence>
<dbReference type="CDD" id="cd00082">
    <property type="entry name" value="HisKA"/>
    <property type="match status" value="1"/>
</dbReference>
<dbReference type="SUPFAM" id="SSF52172">
    <property type="entry name" value="CheY-like"/>
    <property type="match status" value="2"/>
</dbReference>
<evidence type="ECO:0000256" key="4">
    <source>
        <dbReference type="ARBA" id="ARBA00022475"/>
    </source>
</evidence>
<gene>
    <name evidence="28" type="ORF">F7Q92_02305</name>
</gene>
<evidence type="ECO:0000256" key="23">
    <source>
        <dbReference type="SAM" id="Phobius"/>
    </source>
</evidence>
<keyword evidence="15 23" id="KW-0472">Membrane</keyword>
<dbReference type="Gene3D" id="3.30.450.40">
    <property type="match status" value="1"/>
</dbReference>
<evidence type="ECO:0000256" key="19">
    <source>
        <dbReference type="ARBA" id="ARBA00070152"/>
    </source>
</evidence>
<dbReference type="PROSITE" id="PS50109">
    <property type="entry name" value="HIS_KIN"/>
    <property type="match status" value="1"/>
</dbReference>
<dbReference type="InterPro" id="IPR011006">
    <property type="entry name" value="CheY-like_superfamily"/>
</dbReference>
<dbReference type="InterPro" id="IPR005467">
    <property type="entry name" value="His_kinase_dom"/>
</dbReference>
<dbReference type="PANTHER" id="PTHR45339:SF1">
    <property type="entry name" value="HYBRID SIGNAL TRANSDUCTION HISTIDINE KINASE J"/>
    <property type="match status" value="1"/>
</dbReference>
<evidence type="ECO:0000259" key="26">
    <source>
        <dbReference type="PROSITE" id="PS50885"/>
    </source>
</evidence>
<protein>
    <recommendedName>
        <fullName evidence="18">Sensory/regulatory protein RpfC</fullName>
        <ecNumber evidence="3">2.7.13.3</ecNumber>
    </recommendedName>
    <alternativeName>
        <fullName evidence="19">Virulence sensor protein BvgS</fullName>
    </alternativeName>
</protein>
<evidence type="ECO:0000259" key="24">
    <source>
        <dbReference type="PROSITE" id="PS50109"/>
    </source>
</evidence>
<keyword evidence="8" id="KW-0732">Signal</keyword>
<comment type="catalytic activity">
    <reaction evidence="1">
        <text>ATP + protein L-histidine = ADP + protein N-phospho-L-histidine.</text>
        <dbReference type="EC" id="2.7.13.3"/>
    </reaction>
</comment>
<dbReference type="SUPFAM" id="SSF47226">
    <property type="entry name" value="Histidine-containing phosphotransfer domain, HPT domain"/>
    <property type="match status" value="1"/>
</dbReference>
<feature type="domain" description="HAMP" evidence="26">
    <location>
        <begin position="315"/>
        <end position="368"/>
    </location>
</feature>
<evidence type="ECO:0000256" key="9">
    <source>
        <dbReference type="ARBA" id="ARBA00022741"/>
    </source>
</evidence>
<evidence type="ECO:0000259" key="27">
    <source>
        <dbReference type="PROSITE" id="PS50894"/>
    </source>
</evidence>
<keyword evidence="7 23" id="KW-0812">Transmembrane</keyword>
<dbReference type="Pfam" id="PF00072">
    <property type="entry name" value="Response_reg"/>
    <property type="match status" value="2"/>
</dbReference>
<keyword evidence="11" id="KW-0067">ATP-binding</keyword>
<evidence type="ECO:0000256" key="3">
    <source>
        <dbReference type="ARBA" id="ARBA00012438"/>
    </source>
</evidence>
<dbReference type="Gene3D" id="3.40.50.2300">
    <property type="match status" value="2"/>
</dbReference>
<dbReference type="CDD" id="cd16922">
    <property type="entry name" value="HATPase_EvgS-ArcB-TorS-like"/>
    <property type="match status" value="1"/>
</dbReference>
<dbReference type="InterPro" id="IPR004358">
    <property type="entry name" value="Sig_transdc_His_kin-like_C"/>
</dbReference>
<keyword evidence="10" id="KW-0418">Kinase</keyword>
<dbReference type="SMART" id="SM00304">
    <property type="entry name" value="HAMP"/>
    <property type="match status" value="1"/>
</dbReference>
<evidence type="ECO:0000256" key="5">
    <source>
        <dbReference type="ARBA" id="ARBA00022553"/>
    </source>
</evidence>
<evidence type="ECO:0000256" key="16">
    <source>
        <dbReference type="ARBA" id="ARBA00058004"/>
    </source>
</evidence>
<evidence type="ECO:0000256" key="18">
    <source>
        <dbReference type="ARBA" id="ARBA00068150"/>
    </source>
</evidence>
<dbReference type="InterPro" id="IPR003660">
    <property type="entry name" value="HAMP_dom"/>
</dbReference>
<dbReference type="EC" id="2.7.13.3" evidence="3"/>
<dbReference type="Pfam" id="PF13185">
    <property type="entry name" value="GAF_2"/>
    <property type="match status" value="1"/>
</dbReference>
<feature type="modified residue" description="4-aspartylphosphate" evidence="21">
    <location>
        <position position="882"/>
    </location>
</feature>
<keyword evidence="14" id="KW-0843">Virulence</keyword>
<evidence type="ECO:0000256" key="10">
    <source>
        <dbReference type="ARBA" id="ARBA00022777"/>
    </source>
</evidence>
<evidence type="ECO:0000256" key="14">
    <source>
        <dbReference type="ARBA" id="ARBA00023026"/>
    </source>
</evidence>